<evidence type="ECO:0000256" key="1">
    <source>
        <dbReference type="ARBA" id="ARBA00004728"/>
    </source>
</evidence>
<evidence type="ECO:0000313" key="8">
    <source>
        <dbReference type="Proteomes" id="UP000614601"/>
    </source>
</evidence>
<proteinExistence type="inferred from homology"/>
<dbReference type="NCBIfam" id="TIGR00530">
    <property type="entry name" value="AGP_acyltrn"/>
    <property type="match status" value="1"/>
</dbReference>
<keyword evidence="5" id="KW-1208">Phospholipid metabolism</keyword>
<evidence type="ECO:0000256" key="3">
    <source>
        <dbReference type="ARBA" id="ARBA00022679"/>
    </source>
</evidence>
<keyword evidence="5" id="KW-0594">Phospholipid biosynthesis</keyword>
<dbReference type="CDD" id="cd07989">
    <property type="entry name" value="LPLAT_AGPAT-like"/>
    <property type="match status" value="1"/>
</dbReference>
<keyword evidence="3 5" id="KW-0808">Transferase</keyword>
<organism evidence="7 8">
    <name type="scientific">Bursaphelenchus okinawaensis</name>
    <dbReference type="NCBI Taxonomy" id="465554"/>
    <lineage>
        <taxon>Eukaryota</taxon>
        <taxon>Metazoa</taxon>
        <taxon>Ecdysozoa</taxon>
        <taxon>Nematoda</taxon>
        <taxon>Chromadorea</taxon>
        <taxon>Rhabditida</taxon>
        <taxon>Tylenchina</taxon>
        <taxon>Tylenchomorpha</taxon>
        <taxon>Aphelenchoidea</taxon>
        <taxon>Aphelenchoididae</taxon>
        <taxon>Bursaphelenchus</taxon>
    </lineage>
</organism>
<dbReference type="EMBL" id="CAJFCW020000006">
    <property type="protein sequence ID" value="CAG9125637.1"/>
    <property type="molecule type" value="Genomic_DNA"/>
</dbReference>
<keyword evidence="5" id="KW-0444">Lipid biosynthesis</keyword>
<dbReference type="InterPro" id="IPR002123">
    <property type="entry name" value="Plipid/glycerol_acylTrfase"/>
</dbReference>
<dbReference type="GO" id="GO:0003841">
    <property type="term" value="F:1-acylglycerol-3-phosphate O-acyltransferase activity"/>
    <property type="evidence" value="ECO:0007669"/>
    <property type="project" value="UniProtKB-UniRule"/>
</dbReference>
<dbReference type="GO" id="GO:0005783">
    <property type="term" value="C:endoplasmic reticulum"/>
    <property type="evidence" value="ECO:0007669"/>
    <property type="project" value="TreeGrafter"/>
</dbReference>
<dbReference type="SUPFAM" id="SSF69593">
    <property type="entry name" value="Glycerol-3-phosphate (1)-acyltransferase"/>
    <property type="match status" value="1"/>
</dbReference>
<evidence type="ECO:0000313" key="7">
    <source>
        <dbReference type="EMBL" id="CAD5229056.1"/>
    </source>
</evidence>
<dbReference type="EC" id="2.3.1.51" evidence="5"/>
<evidence type="ECO:0000259" key="6">
    <source>
        <dbReference type="SMART" id="SM00563"/>
    </source>
</evidence>
<comment type="caution">
    <text evidence="7">The sequence shown here is derived from an EMBL/GenBank/DDBJ whole genome shotgun (WGS) entry which is preliminary data.</text>
</comment>
<dbReference type="GO" id="GO:0006654">
    <property type="term" value="P:phosphatidic acid biosynthetic process"/>
    <property type="evidence" value="ECO:0007669"/>
    <property type="project" value="TreeGrafter"/>
</dbReference>
<dbReference type="InterPro" id="IPR004552">
    <property type="entry name" value="AGP_acyltrans"/>
</dbReference>
<evidence type="ECO:0000256" key="5">
    <source>
        <dbReference type="RuleBase" id="RU361267"/>
    </source>
</evidence>
<dbReference type="Proteomes" id="UP000783686">
    <property type="component" value="Unassembled WGS sequence"/>
</dbReference>
<dbReference type="SMART" id="SM00563">
    <property type="entry name" value="PlsC"/>
    <property type="match status" value="1"/>
</dbReference>
<dbReference type="EMBL" id="CAJFDH010000006">
    <property type="protein sequence ID" value="CAD5229056.1"/>
    <property type="molecule type" value="Genomic_DNA"/>
</dbReference>
<accession>A0A811LLD1</accession>
<dbReference type="Pfam" id="PF01553">
    <property type="entry name" value="Acyltransferase"/>
    <property type="match status" value="1"/>
</dbReference>
<name>A0A811LLD1_9BILA</name>
<dbReference type="OrthoDB" id="202234at2759"/>
<feature type="domain" description="Phospholipid/glycerol acyltransferase" evidence="6">
    <location>
        <begin position="44"/>
        <end position="159"/>
    </location>
</feature>
<keyword evidence="4 5" id="KW-0012">Acyltransferase</keyword>
<dbReference type="AlphaFoldDB" id="A0A811LLD1"/>
<reference evidence="7" key="1">
    <citation type="submission" date="2020-09" db="EMBL/GenBank/DDBJ databases">
        <authorList>
            <person name="Kikuchi T."/>
        </authorList>
    </citation>
    <scope>NUCLEOTIDE SEQUENCE</scope>
    <source>
        <strain evidence="7">SH1</strain>
    </source>
</reference>
<evidence type="ECO:0000256" key="4">
    <source>
        <dbReference type="ARBA" id="ARBA00023315"/>
    </source>
</evidence>
<gene>
    <name evidence="7" type="ORF">BOKJ2_LOCUS13115</name>
</gene>
<comment type="catalytic activity">
    <reaction evidence="5">
        <text>a 1-acyl-sn-glycero-3-phosphate + an acyl-CoA = a 1,2-diacyl-sn-glycero-3-phosphate + CoA</text>
        <dbReference type="Rhea" id="RHEA:19709"/>
        <dbReference type="ChEBI" id="CHEBI:57287"/>
        <dbReference type="ChEBI" id="CHEBI:57970"/>
        <dbReference type="ChEBI" id="CHEBI:58342"/>
        <dbReference type="ChEBI" id="CHEBI:58608"/>
        <dbReference type="EC" id="2.3.1.51"/>
    </reaction>
</comment>
<comment type="domain">
    <text evidence="5">The HXXXXD motif is essential for acyltransferase activity and may constitute the binding site for the phosphate moiety of the glycerol-3-phosphate.</text>
</comment>
<dbReference type="PANTHER" id="PTHR10434">
    <property type="entry name" value="1-ACYL-SN-GLYCEROL-3-PHOSPHATE ACYLTRANSFERASE"/>
    <property type="match status" value="1"/>
</dbReference>
<evidence type="ECO:0000256" key="2">
    <source>
        <dbReference type="ARBA" id="ARBA00008655"/>
    </source>
</evidence>
<keyword evidence="5" id="KW-0443">Lipid metabolism</keyword>
<protein>
    <recommendedName>
        <fullName evidence="5">1-acyl-sn-glycerol-3-phosphate acyltransferase</fullName>
        <ecNumber evidence="5">2.3.1.51</ecNumber>
    </recommendedName>
</protein>
<keyword evidence="8" id="KW-1185">Reference proteome</keyword>
<comment type="pathway">
    <text evidence="1">Phospholipid metabolism; CDP-diacylglycerol biosynthesis; CDP-diacylglycerol from sn-glycerol 3-phosphate: step 2/3.</text>
</comment>
<dbReference type="GO" id="GO:0016020">
    <property type="term" value="C:membrane"/>
    <property type="evidence" value="ECO:0007669"/>
    <property type="project" value="InterPro"/>
</dbReference>
<comment type="similarity">
    <text evidence="2 5">Belongs to the 1-acyl-sn-glycerol-3-phosphate acyltransferase family.</text>
</comment>
<sequence>MCLFNGRTAKNHAIIFGVFHKLGTWMNIEYEIENEELLESEEPYVLIANHQAAIDVFTMTHIWPENCVVMLKNSLKYVPFFNFCAWLSGAIFVDRFSKDKAHQTIDTSRKEIKEYKKKIFIYPEGTRNNKEELLPFKKGAFIIAHGVNVPIIPCVFSSYKPFYDYDKKIWLGSGKVHIKIMPKIYPEGKDVNTLTEECRNLMQKTYRELSGFNMKE</sequence>
<dbReference type="PANTHER" id="PTHR10434:SF10">
    <property type="entry name" value="1-ACYL-SN-GLYCEROL-3-PHOSPHATE ACYLTRANSFERASE ACL-1-RELATED"/>
    <property type="match status" value="1"/>
</dbReference>
<dbReference type="Proteomes" id="UP000614601">
    <property type="component" value="Unassembled WGS sequence"/>
</dbReference>